<evidence type="ECO:0000256" key="5">
    <source>
        <dbReference type="ARBA" id="ARBA00022807"/>
    </source>
</evidence>
<dbReference type="STRING" id="35608.A0A2U1NDJ6"/>
<evidence type="ECO:0000256" key="1">
    <source>
        <dbReference type="ARBA" id="ARBA00008455"/>
    </source>
</evidence>
<dbReference type="PROSITE" id="PS00640">
    <property type="entry name" value="THIOL_PROTEASE_ASN"/>
    <property type="match status" value="1"/>
</dbReference>
<proteinExistence type="inferred from homology"/>
<evidence type="ECO:0000259" key="8">
    <source>
        <dbReference type="SMART" id="SM00848"/>
    </source>
</evidence>
<dbReference type="SUPFAM" id="SSF54001">
    <property type="entry name" value="Cysteine proteinases"/>
    <property type="match status" value="1"/>
</dbReference>
<evidence type="ECO:0000256" key="3">
    <source>
        <dbReference type="ARBA" id="ARBA00022729"/>
    </source>
</evidence>
<dbReference type="InterPro" id="IPR013201">
    <property type="entry name" value="Prot_inhib_I29"/>
</dbReference>
<evidence type="ECO:0000313" key="9">
    <source>
        <dbReference type="EMBL" id="PWA71530.1"/>
    </source>
</evidence>
<dbReference type="EMBL" id="PKPP01003067">
    <property type="protein sequence ID" value="PWA71530.1"/>
    <property type="molecule type" value="Genomic_DNA"/>
</dbReference>
<dbReference type="GO" id="GO:0006508">
    <property type="term" value="P:proteolysis"/>
    <property type="evidence" value="ECO:0007669"/>
    <property type="project" value="UniProtKB-KW"/>
</dbReference>
<sequence>MARSCFVAIDAYVCKANESTTVLLFTRAVQKENPTILLSCTATRLLPETSSQDSHEQWMAQYGRIYKGAYEKEQRSKIFQENVKYIDSFNNAMNKGYKLAVNEFADLTNEEFRTTRNRYMAHECSPSTSAFWYKNVTAVPSSIDSRTKGAVTPIKDQGQCGCCWAFSAVAAMEGITQLKTGKLISLSEQELVDCDTTGIDQGCEGGLMDNAFDFIVSNKGLNAESNYLYKGTDGTCNSNEESNHSATITGHEDVPAIESMHRSDFQFYSSGAFTGECGTELDHGVTAIGYRTSDHGTKYWLVKNSWGTSWGQEGYIMMERDVQAK</sequence>
<evidence type="ECO:0000256" key="4">
    <source>
        <dbReference type="ARBA" id="ARBA00022801"/>
    </source>
</evidence>
<dbReference type="InterPro" id="IPR025661">
    <property type="entry name" value="Pept_asp_AS"/>
</dbReference>
<keyword evidence="2" id="KW-0645">Protease</keyword>
<dbReference type="SMART" id="SM00645">
    <property type="entry name" value="Pept_C1"/>
    <property type="match status" value="1"/>
</dbReference>
<dbReference type="AlphaFoldDB" id="A0A2U1NDJ6"/>
<feature type="domain" description="Cathepsin propeptide inhibitor" evidence="8">
    <location>
        <begin position="55"/>
        <end position="112"/>
    </location>
</feature>
<keyword evidence="3" id="KW-0732">Signal</keyword>
<keyword evidence="10" id="KW-1185">Reference proteome</keyword>
<keyword evidence="4" id="KW-0378">Hydrolase</keyword>
<dbReference type="OrthoDB" id="10253408at2759"/>
<keyword evidence="6" id="KW-1015">Disulfide bond</keyword>
<dbReference type="InterPro" id="IPR000668">
    <property type="entry name" value="Peptidase_C1A_C"/>
</dbReference>
<dbReference type="InterPro" id="IPR000169">
    <property type="entry name" value="Pept_cys_AS"/>
</dbReference>
<dbReference type="Proteomes" id="UP000245207">
    <property type="component" value="Unassembled WGS sequence"/>
</dbReference>
<dbReference type="InterPro" id="IPR039417">
    <property type="entry name" value="Peptidase_C1A_papain-like"/>
</dbReference>
<feature type="domain" description="Peptidase C1A papain C-terminal" evidence="7">
    <location>
        <begin position="139"/>
        <end position="325"/>
    </location>
</feature>
<dbReference type="InterPro" id="IPR013128">
    <property type="entry name" value="Peptidase_C1A"/>
</dbReference>
<accession>A0A2U1NDJ6</accession>
<evidence type="ECO:0000313" key="10">
    <source>
        <dbReference type="Proteomes" id="UP000245207"/>
    </source>
</evidence>
<dbReference type="GO" id="GO:0008234">
    <property type="term" value="F:cysteine-type peptidase activity"/>
    <property type="evidence" value="ECO:0007669"/>
    <property type="project" value="UniProtKB-KW"/>
</dbReference>
<gene>
    <name evidence="9" type="ORF">CTI12_AA280020</name>
</gene>
<evidence type="ECO:0000256" key="2">
    <source>
        <dbReference type="ARBA" id="ARBA00022670"/>
    </source>
</evidence>
<keyword evidence="5" id="KW-0788">Thiol protease</keyword>
<reference evidence="9 10" key="1">
    <citation type="journal article" date="2018" name="Mol. Plant">
        <title>The genome of Artemisia annua provides insight into the evolution of Asteraceae family and artemisinin biosynthesis.</title>
        <authorList>
            <person name="Shen Q."/>
            <person name="Zhang L."/>
            <person name="Liao Z."/>
            <person name="Wang S."/>
            <person name="Yan T."/>
            <person name="Shi P."/>
            <person name="Liu M."/>
            <person name="Fu X."/>
            <person name="Pan Q."/>
            <person name="Wang Y."/>
            <person name="Lv Z."/>
            <person name="Lu X."/>
            <person name="Zhang F."/>
            <person name="Jiang W."/>
            <person name="Ma Y."/>
            <person name="Chen M."/>
            <person name="Hao X."/>
            <person name="Li L."/>
            <person name="Tang Y."/>
            <person name="Lv G."/>
            <person name="Zhou Y."/>
            <person name="Sun X."/>
            <person name="Brodelius P.E."/>
            <person name="Rose J.K.C."/>
            <person name="Tang K."/>
        </authorList>
    </citation>
    <scope>NUCLEOTIDE SEQUENCE [LARGE SCALE GENOMIC DNA]</scope>
    <source>
        <strain evidence="10">cv. Huhao1</strain>
        <tissue evidence="9">Leaf</tissue>
    </source>
</reference>
<organism evidence="9 10">
    <name type="scientific">Artemisia annua</name>
    <name type="common">Sweet wormwood</name>
    <dbReference type="NCBI Taxonomy" id="35608"/>
    <lineage>
        <taxon>Eukaryota</taxon>
        <taxon>Viridiplantae</taxon>
        <taxon>Streptophyta</taxon>
        <taxon>Embryophyta</taxon>
        <taxon>Tracheophyta</taxon>
        <taxon>Spermatophyta</taxon>
        <taxon>Magnoliopsida</taxon>
        <taxon>eudicotyledons</taxon>
        <taxon>Gunneridae</taxon>
        <taxon>Pentapetalae</taxon>
        <taxon>asterids</taxon>
        <taxon>campanulids</taxon>
        <taxon>Asterales</taxon>
        <taxon>Asteraceae</taxon>
        <taxon>Asteroideae</taxon>
        <taxon>Anthemideae</taxon>
        <taxon>Artemisiinae</taxon>
        <taxon>Artemisia</taxon>
    </lineage>
</organism>
<dbReference type="Pfam" id="PF08246">
    <property type="entry name" value="Inhibitor_I29"/>
    <property type="match status" value="1"/>
</dbReference>
<dbReference type="Gene3D" id="3.90.70.10">
    <property type="entry name" value="Cysteine proteinases"/>
    <property type="match status" value="1"/>
</dbReference>
<dbReference type="SMART" id="SM00848">
    <property type="entry name" value="Inhibitor_I29"/>
    <property type="match status" value="1"/>
</dbReference>
<dbReference type="FunFam" id="3.90.70.10:FF:000067">
    <property type="entry name" value="Senescence-specific cysteine protease"/>
    <property type="match status" value="1"/>
</dbReference>
<comment type="similarity">
    <text evidence="1">Belongs to the peptidase C1 family.</text>
</comment>
<name>A0A2U1NDJ6_ARTAN</name>
<dbReference type="CDD" id="cd02248">
    <property type="entry name" value="Peptidase_C1A"/>
    <property type="match status" value="1"/>
</dbReference>
<dbReference type="InterPro" id="IPR038765">
    <property type="entry name" value="Papain-like_cys_pep_sf"/>
</dbReference>
<protein>
    <submittedName>
        <fullName evidence="9">Peptidase C1A</fullName>
    </submittedName>
</protein>
<dbReference type="Pfam" id="PF00112">
    <property type="entry name" value="Peptidase_C1"/>
    <property type="match status" value="2"/>
</dbReference>
<comment type="caution">
    <text evidence="9">The sequence shown here is derived from an EMBL/GenBank/DDBJ whole genome shotgun (WGS) entry which is preliminary data.</text>
</comment>
<dbReference type="PRINTS" id="PR00705">
    <property type="entry name" value="PAPAIN"/>
</dbReference>
<dbReference type="PANTHER" id="PTHR12411">
    <property type="entry name" value="CYSTEINE PROTEASE FAMILY C1-RELATED"/>
    <property type="match status" value="1"/>
</dbReference>
<evidence type="ECO:0000256" key="6">
    <source>
        <dbReference type="ARBA" id="ARBA00023157"/>
    </source>
</evidence>
<dbReference type="PROSITE" id="PS00139">
    <property type="entry name" value="THIOL_PROTEASE_CYS"/>
    <property type="match status" value="1"/>
</dbReference>
<evidence type="ECO:0000259" key="7">
    <source>
        <dbReference type="SMART" id="SM00645"/>
    </source>
</evidence>